<dbReference type="RefSeq" id="WP_099880485.1">
    <property type="nucleotide sequence ID" value="NZ_CP024608.1"/>
</dbReference>
<keyword evidence="2" id="KW-1185">Reference proteome</keyword>
<evidence type="ECO:0000313" key="2">
    <source>
        <dbReference type="Proteomes" id="UP000229897"/>
    </source>
</evidence>
<evidence type="ECO:0000313" key="1">
    <source>
        <dbReference type="EMBL" id="ATQ77906.1"/>
    </source>
</evidence>
<accession>A0A2D2DSI0</accession>
<dbReference type="AlphaFoldDB" id="A0A2D2DSI0"/>
<gene>
    <name evidence="1" type="ORF">CR152_27935</name>
</gene>
<dbReference type="Proteomes" id="UP000229897">
    <property type="component" value="Chromosome"/>
</dbReference>
<reference evidence="1" key="1">
    <citation type="submission" date="2017-10" db="EMBL/GenBank/DDBJ databases">
        <title>Massilia psychrophilum sp. nov., a novel purple-pigmented bacterium isolated from Tianshan glacier, Xinjiang Municipality, China.</title>
        <authorList>
            <person name="Wang H."/>
        </authorList>
    </citation>
    <scope>NUCLEOTIDE SEQUENCE [LARGE SCALE GENOMIC DNA]</scope>
    <source>
        <strain evidence="1">B2</strain>
    </source>
</reference>
<proteinExistence type="predicted"/>
<name>A0A2D2DSI0_9BURK</name>
<organism evidence="1 2">
    <name type="scientific">Massilia violaceinigra</name>
    <dbReference type="NCBI Taxonomy" id="2045208"/>
    <lineage>
        <taxon>Bacteria</taxon>
        <taxon>Pseudomonadati</taxon>
        <taxon>Pseudomonadota</taxon>
        <taxon>Betaproteobacteria</taxon>
        <taxon>Burkholderiales</taxon>
        <taxon>Oxalobacteraceae</taxon>
        <taxon>Telluria group</taxon>
        <taxon>Massilia</taxon>
    </lineage>
</organism>
<dbReference type="OrthoDB" id="8787727at2"/>
<dbReference type="EMBL" id="CP024608">
    <property type="protein sequence ID" value="ATQ77906.1"/>
    <property type="molecule type" value="Genomic_DNA"/>
</dbReference>
<sequence length="322" mass="32768">MTITAIPPLDRTSPTFRTEVDTYFATSIPTFTTEINALATDLTTKQGIASGAATTATTAAGTATTKAGEALTSAGNAATSAGNAATSEANAAASAATIGTAAAFLDSNPIVKGSADISKQVRIEVDGITTGQTRAWTAQDVNGTVAFLHDTGVTLVWPPVTPTAVSYIDLLFSATYDNYEIVVDSISHSGASTETLQMRLLVAGVADATAKYSSLEGGTVGASAPVYTSSGTLIPAAASISSFATAGLSATIKVFGTNETTRPKIVIADALFINGSGYLDARGYSTHYIGTTAVTGIRLFWGSGAPLFNASGKIRIFGYKNS</sequence>
<dbReference type="KEGG" id="mass:CR152_27935"/>
<protein>
    <submittedName>
        <fullName evidence="1">Uncharacterized protein</fullName>
    </submittedName>
</protein>